<dbReference type="OrthoDB" id="7302783at2"/>
<dbReference type="AlphaFoldDB" id="A0A150WFU3"/>
<protein>
    <submittedName>
        <fullName evidence="1">Uncharacterized protein</fullName>
    </submittedName>
</protein>
<sequence>MSNFSTYLSPSKARLLPVNSRERSIASHSLRQAWHYIFDYCPTLLAMYPPSGKEFLDVFLDKIEAANISLNWKVFFIILDDHKKAGTLTEDLCAELMMAAAIRWTISDLTKAQSIFIVEKNFGHSILGEKAAGIDDDKTFKVILHDNIDSTNDLFFSVSTSRLAEDHSNWEVLNYD</sequence>
<evidence type="ECO:0000313" key="1">
    <source>
        <dbReference type="EMBL" id="KYG61671.1"/>
    </source>
</evidence>
<proteinExistence type="predicted"/>
<gene>
    <name evidence="1" type="ORF">AZI86_18425</name>
</gene>
<dbReference type="RefSeq" id="WP_061836753.1">
    <property type="nucleotide sequence ID" value="NZ_LUKE01000006.1"/>
</dbReference>
<name>A0A150WFU3_BDEBC</name>
<comment type="caution">
    <text evidence="1">The sequence shown here is derived from an EMBL/GenBank/DDBJ whole genome shotgun (WGS) entry which is preliminary data.</text>
</comment>
<accession>A0A150WFU3</accession>
<reference evidence="1 2" key="1">
    <citation type="submission" date="2016-03" db="EMBL/GenBank/DDBJ databases">
        <authorList>
            <person name="Ploux O."/>
        </authorList>
    </citation>
    <scope>NUCLEOTIDE SEQUENCE [LARGE SCALE GENOMIC DNA]</scope>
    <source>
        <strain evidence="1 2">R0</strain>
    </source>
</reference>
<keyword evidence="2" id="KW-1185">Reference proteome</keyword>
<dbReference type="Proteomes" id="UP000075320">
    <property type="component" value="Unassembled WGS sequence"/>
</dbReference>
<organism evidence="1 2">
    <name type="scientific">Bdellovibrio bacteriovorus</name>
    <dbReference type="NCBI Taxonomy" id="959"/>
    <lineage>
        <taxon>Bacteria</taxon>
        <taxon>Pseudomonadati</taxon>
        <taxon>Bdellovibrionota</taxon>
        <taxon>Bdellovibrionia</taxon>
        <taxon>Bdellovibrionales</taxon>
        <taxon>Pseudobdellovibrionaceae</taxon>
        <taxon>Bdellovibrio</taxon>
    </lineage>
</organism>
<dbReference type="EMBL" id="LUKE01000006">
    <property type="protein sequence ID" value="KYG61671.1"/>
    <property type="molecule type" value="Genomic_DNA"/>
</dbReference>
<evidence type="ECO:0000313" key="2">
    <source>
        <dbReference type="Proteomes" id="UP000075320"/>
    </source>
</evidence>